<organism evidence="8 9">
    <name type="scientific">Leadbetterella byssophila (strain DSM 17132 / JCM 16389 / KACC 11308 / NBRC 106382 / 4M15)</name>
    <dbReference type="NCBI Taxonomy" id="649349"/>
    <lineage>
        <taxon>Bacteria</taxon>
        <taxon>Pseudomonadati</taxon>
        <taxon>Bacteroidota</taxon>
        <taxon>Cytophagia</taxon>
        <taxon>Cytophagales</taxon>
        <taxon>Leadbetterellaceae</taxon>
        <taxon>Leadbetterella</taxon>
    </lineage>
</organism>
<dbReference type="STRING" id="649349.Lbys_0689"/>
<proteinExistence type="predicted"/>
<dbReference type="GO" id="GO:0003677">
    <property type="term" value="F:DNA binding"/>
    <property type="evidence" value="ECO:0007669"/>
    <property type="project" value="UniProtKB-KW"/>
</dbReference>
<dbReference type="HOGENOM" id="CLU_000445_90_1_10"/>
<evidence type="ECO:0000259" key="7">
    <source>
        <dbReference type="PROSITE" id="PS50110"/>
    </source>
</evidence>
<keyword evidence="4" id="KW-0804">Transcription</keyword>
<dbReference type="InterPro" id="IPR000792">
    <property type="entry name" value="Tscrpt_reg_LuxR_C"/>
</dbReference>
<evidence type="ECO:0000256" key="1">
    <source>
        <dbReference type="ARBA" id="ARBA00022553"/>
    </source>
</evidence>
<dbReference type="PROSITE" id="PS00622">
    <property type="entry name" value="HTH_LUXR_1"/>
    <property type="match status" value="1"/>
</dbReference>
<dbReference type="SMART" id="SM00421">
    <property type="entry name" value="HTH_LUXR"/>
    <property type="match status" value="1"/>
</dbReference>
<keyword evidence="3" id="KW-0238">DNA-binding</keyword>
<feature type="domain" description="Response regulatory" evidence="7">
    <location>
        <begin position="3"/>
        <end position="119"/>
    </location>
</feature>
<dbReference type="InterPro" id="IPR039420">
    <property type="entry name" value="WalR-like"/>
</dbReference>
<dbReference type="PRINTS" id="PR00038">
    <property type="entry name" value="HTHLUXR"/>
</dbReference>
<dbReference type="InterPro" id="IPR016032">
    <property type="entry name" value="Sig_transdc_resp-reg_C-effctor"/>
</dbReference>
<dbReference type="eggNOG" id="COG2197">
    <property type="taxonomic scope" value="Bacteria"/>
</dbReference>
<dbReference type="Pfam" id="PF00072">
    <property type="entry name" value="Response_reg"/>
    <property type="match status" value="1"/>
</dbReference>
<keyword evidence="1 5" id="KW-0597">Phosphoprotein</keyword>
<reference evidence="8 9" key="2">
    <citation type="journal article" date="2011" name="Stand. Genomic Sci.">
        <title>Complete genome sequence of Leadbetterella byssophila type strain (4M15).</title>
        <authorList>
            <person name="Abt B."/>
            <person name="Teshima H."/>
            <person name="Lucas S."/>
            <person name="Lapidus A."/>
            <person name="Del Rio T.G."/>
            <person name="Nolan M."/>
            <person name="Tice H."/>
            <person name="Cheng J.F."/>
            <person name="Pitluck S."/>
            <person name="Liolios K."/>
            <person name="Pagani I."/>
            <person name="Ivanova N."/>
            <person name="Mavromatis K."/>
            <person name="Pati A."/>
            <person name="Tapia R."/>
            <person name="Han C."/>
            <person name="Goodwin L."/>
            <person name="Chen A."/>
            <person name="Palaniappan K."/>
            <person name="Land M."/>
            <person name="Hauser L."/>
            <person name="Chang Y.J."/>
            <person name="Jeffries C.D."/>
            <person name="Rohde M."/>
            <person name="Goker M."/>
            <person name="Tindall B.J."/>
            <person name="Detter J.C."/>
            <person name="Woyke T."/>
            <person name="Bristow J."/>
            <person name="Eisen J.A."/>
            <person name="Markowitz V."/>
            <person name="Hugenholtz P."/>
            <person name="Klenk H.P."/>
            <person name="Kyrpides N.C."/>
        </authorList>
    </citation>
    <scope>NUCLEOTIDE SEQUENCE [LARGE SCALE GENOMIC DNA]</scope>
    <source>
        <strain evidence="9">DSM 17132 / JCM 16389 / KACC 11308 / NBRC 106382 / 4M15</strain>
    </source>
</reference>
<dbReference type="EMBL" id="CP002305">
    <property type="protein sequence ID" value="ADQ16451.1"/>
    <property type="molecule type" value="Genomic_DNA"/>
</dbReference>
<dbReference type="PROSITE" id="PS50110">
    <property type="entry name" value="RESPONSE_REGULATORY"/>
    <property type="match status" value="1"/>
</dbReference>
<accession>E4RZB2</accession>
<dbReference type="CDD" id="cd06170">
    <property type="entry name" value="LuxR_C_like"/>
    <property type="match status" value="1"/>
</dbReference>
<dbReference type="PANTHER" id="PTHR43214">
    <property type="entry name" value="TWO-COMPONENT RESPONSE REGULATOR"/>
    <property type="match status" value="1"/>
</dbReference>
<dbReference type="RefSeq" id="WP_013407503.1">
    <property type="nucleotide sequence ID" value="NC_014655.1"/>
</dbReference>
<reference key="1">
    <citation type="submission" date="2010-11" db="EMBL/GenBank/DDBJ databases">
        <title>The complete genome of Leadbetterella byssophila DSM 17132.</title>
        <authorList>
            <consortium name="US DOE Joint Genome Institute (JGI-PGF)"/>
            <person name="Lucas S."/>
            <person name="Copeland A."/>
            <person name="Lapidus A."/>
            <person name="Glavina del Rio T."/>
            <person name="Dalin E."/>
            <person name="Tice H."/>
            <person name="Bruce D."/>
            <person name="Goodwin L."/>
            <person name="Pitluck S."/>
            <person name="Kyrpides N."/>
            <person name="Mavromatis K."/>
            <person name="Ivanova N."/>
            <person name="Teshima H."/>
            <person name="Brettin T."/>
            <person name="Detter J.C."/>
            <person name="Han C."/>
            <person name="Tapia R."/>
            <person name="Land M."/>
            <person name="Hauser L."/>
            <person name="Markowitz V."/>
            <person name="Cheng J.-F."/>
            <person name="Hugenholtz P."/>
            <person name="Woyke T."/>
            <person name="Wu D."/>
            <person name="Tindall B."/>
            <person name="Pomrenke H.G."/>
            <person name="Brambilla E."/>
            <person name="Klenk H.-P."/>
            <person name="Eisen J.A."/>
        </authorList>
    </citation>
    <scope>NUCLEOTIDE SEQUENCE [LARGE SCALE GENOMIC DNA]</scope>
    <source>
        <strain>DSM 17132</strain>
    </source>
</reference>
<protein>
    <submittedName>
        <fullName evidence="8">Two component transcriptional regulator, LuxR family</fullName>
    </submittedName>
</protein>
<evidence type="ECO:0000256" key="5">
    <source>
        <dbReference type="PROSITE-ProRule" id="PRU00169"/>
    </source>
</evidence>
<dbReference type="PROSITE" id="PS50043">
    <property type="entry name" value="HTH_LUXR_2"/>
    <property type="match status" value="1"/>
</dbReference>
<evidence type="ECO:0000256" key="3">
    <source>
        <dbReference type="ARBA" id="ARBA00023125"/>
    </source>
</evidence>
<dbReference type="SUPFAM" id="SSF52172">
    <property type="entry name" value="CheY-like"/>
    <property type="match status" value="1"/>
</dbReference>
<keyword evidence="2" id="KW-0805">Transcription regulation</keyword>
<dbReference type="Gene3D" id="3.40.50.2300">
    <property type="match status" value="1"/>
</dbReference>
<dbReference type="Pfam" id="PF00196">
    <property type="entry name" value="GerE"/>
    <property type="match status" value="1"/>
</dbReference>
<dbReference type="InterPro" id="IPR011006">
    <property type="entry name" value="CheY-like_superfamily"/>
</dbReference>
<dbReference type="SUPFAM" id="SSF46894">
    <property type="entry name" value="C-terminal effector domain of the bipartite response regulators"/>
    <property type="match status" value="1"/>
</dbReference>
<dbReference type="GO" id="GO:0000160">
    <property type="term" value="P:phosphorelay signal transduction system"/>
    <property type="evidence" value="ECO:0007669"/>
    <property type="project" value="InterPro"/>
</dbReference>
<feature type="modified residue" description="4-aspartylphosphate" evidence="5">
    <location>
        <position position="54"/>
    </location>
</feature>
<dbReference type="InterPro" id="IPR058245">
    <property type="entry name" value="NreC/VraR/RcsB-like_REC"/>
</dbReference>
<keyword evidence="9" id="KW-1185">Reference proteome</keyword>
<sequence length="212" mass="23843">MKTILIVDDHTMFINGLKLLLSSLPGYEVAGVASNGQQALDQLAETPVDILLMDVNMPVLNGYQTTFLVRERFPEVKIIILSMLADELSVSKLLEAGAHGYLFKNADEDELFEAFDTVTQGHVYITKEIRDKVLPAKMAQFKMDDSIKLSSREVDIARLIMEGLTNIEIADKLFLSVRTVETHRKNILAKLNLKNTASLVKYLMENKPFLDL</sequence>
<dbReference type="Proteomes" id="UP000007435">
    <property type="component" value="Chromosome"/>
</dbReference>
<dbReference type="CDD" id="cd17535">
    <property type="entry name" value="REC_NarL-like"/>
    <property type="match status" value="1"/>
</dbReference>
<gene>
    <name evidence="8" type="ordered locus">Lbys_0689</name>
</gene>
<evidence type="ECO:0000256" key="2">
    <source>
        <dbReference type="ARBA" id="ARBA00023015"/>
    </source>
</evidence>
<evidence type="ECO:0000313" key="8">
    <source>
        <dbReference type="EMBL" id="ADQ16451.1"/>
    </source>
</evidence>
<dbReference type="SMART" id="SM00448">
    <property type="entry name" value="REC"/>
    <property type="match status" value="1"/>
</dbReference>
<dbReference type="InterPro" id="IPR001789">
    <property type="entry name" value="Sig_transdc_resp-reg_receiver"/>
</dbReference>
<evidence type="ECO:0000259" key="6">
    <source>
        <dbReference type="PROSITE" id="PS50043"/>
    </source>
</evidence>
<name>E4RZB2_LEAB4</name>
<evidence type="ECO:0000313" key="9">
    <source>
        <dbReference type="Proteomes" id="UP000007435"/>
    </source>
</evidence>
<feature type="domain" description="HTH luxR-type" evidence="6">
    <location>
        <begin position="142"/>
        <end position="207"/>
    </location>
</feature>
<evidence type="ECO:0000256" key="4">
    <source>
        <dbReference type="ARBA" id="ARBA00023163"/>
    </source>
</evidence>
<dbReference type="AlphaFoldDB" id="E4RZB2"/>
<dbReference type="KEGG" id="lby:Lbys_0689"/>
<dbReference type="GO" id="GO:0006355">
    <property type="term" value="P:regulation of DNA-templated transcription"/>
    <property type="evidence" value="ECO:0007669"/>
    <property type="project" value="InterPro"/>
</dbReference>
<dbReference type="PANTHER" id="PTHR43214:SF41">
    <property type="entry name" value="NITRATE_NITRITE RESPONSE REGULATOR PROTEIN NARP"/>
    <property type="match status" value="1"/>
</dbReference>
<dbReference type="OrthoDB" id="9797341at2"/>